<dbReference type="Gene3D" id="1.20.58.1120">
    <property type="match status" value="1"/>
</dbReference>
<name>A0A9Q0MIQ5_9DIPT</name>
<dbReference type="Gene3D" id="1.10.8.720">
    <property type="entry name" value="Region D6 of dynein motor"/>
    <property type="match status" value="1"/>
</dbReference>
<reference evidence="18" key="1">
    <citation type="submission" date="2022-07" db="EMBL/GenBank/DDBJ databases">
        <authorList>
            <person name="Trinca V."/>
            <person name="Uliana J.V.C."/>
            <person name="Torres T.T."/>
            <person name="Ward R.J."/>
            <person name="Monesi N."/>
        </authorList>
    </citation>
    <scope>NUCLEOTIDE SEQUENCE</scope>
    <source>
        <strain evidence="18">HSMRA1968</strain>
        <tissue evidence="18">Whole embryos</tissue>
    </source>
</reference>
<evidence type="ECO:0000256" key="1">
    <source>
        <dbReference type="ARBA" id="ARBA00004138"/>
    </source>
</evidence>
<dbReference type="Pfam" id="PF12780">
    <property type="entry name" value="AAA_8"/>
    <property type="match status" value="1"/>
</dbReference>
<dbReference type="FunFam" id="3.40.50.300:FF:000996">
    <property type="entry name" value="Cytoplasmic dynein heavy chain"/>
    <property type="match status" value="1"/>
</dbReference>
<dbReference type="Pfam" id="PF03028">
    <property type="entry name" value="Dynein_heavy"/>
    <property type="match status" value="1"/>
</dbReference>
<comment type="subcellular location">
    <subcellularLocation>
        <location evidence="1">Cell projection</location>
        <location evidence="1">Cilium</location>
    </subcellularLocation>
    <subcellularLocation>
        <location evidence="2">Cytoplasm</location>
        <location evidence="2">Cytoskeleton</location>
    </subcellularLocation>
</comment>
<keyword evidence="9" id="KW-0067">ATP-binding</keyword>
<dbReference type="OrthoDB" id="447173at2759"/>
<dbReference type="InterPro" id="IPR024743">
    <property type="entry name" value="Dynein_HC_stalk"/>
</dbReference>
<dbReference type="SUPFAM" id="SSF52540">
    <property type="entry name" value="P-loop containing nucleoside triphosphate hydrolases"/>
    <property type="match status" value="3"/>
</dbReference>
<dbReference type="InterPro" id="IPR035699">
    <property type="entry name" value="AAA_6"/>
</dbReference>
<dbReference type="GO" id="GO:1902850">
    <property type="term" value="P:microtubule cytoskeleton organization involved in mitosis"/>
    <property type="evidence" value="ECO:0007669"/>
    <property type="project" value="UniProtKB-ARBA"/>
</dbReference>
<dbReference type="Gene3D" id="3.20.180.20">
    <property type="entry name" value="Dynein heavy chain, N-terminal domain 2"/>
    <property type="match status" value="1"/>
</dbReference>
<proteinExistence type="inferred from homology"/>
<keyword evidence="7" id="KW-0677">Repeat</keyword>
<dbReference type="Gene3D" id="1.10.8.710">
    <property type="match status" value="1"/>
</dbReference>
<dbReference type="InterPro" id="IPR026983">
    <property type="entry name" value="DHC"/>
</dbReference>
<dbReference type="InterPro" id="IPR013602">
    <property type="entry name" value="Dynein_heavy_linker"/>
</dbReference>
<dbReference type="SUPFAM" id="SSF57997">
    <property type="entry name" value="Tropomyosin"/>
    <property type="match status" value="1"/>
</dbReference>
<dbReference type="InterPro" id="IPR042228">
    <property type="entry name" value="Dynein_linker_3"/>
</dbReference>
<dbReference type="EMBL" id="WJQU01003049">
    <property type="protein sequence ID" value="KAJ6628053.1"/>
    <property type="molecule type" value="Genomic_DNA"/>
</dbReference>
<organism evidence="18 19">
    <name type="scientific">Pseudolycoriella hygida</name>
    <dbReference type="NCBI Taxonomy" id="35572"/>
    <lineage>
        <taxon>Eukaryota</taxon>
        <taxon>Metazoa</taxon>
        <taxon>Ecdysozoa</taxon>
        <taxon>Arthropoda</taxon>
        <taxon>Hexapoda</taxon>
        <taxon>Insecta</taxon>
        <taxon>Pterygota</taxon>
        <taxon>Neoptera</taxon>
        <taxon>Endopterygota</taxon>
        <taxon>Diptera</taxon>
        <taxon>Nematocera</taxon>
        <taxon>Sciaroidea</taxon>
        <taxon>Sciaridae</taxon>
        <taxon>Pseudolycoriella</taxon>
    </lineage>
</organism>
<evidence type="ECO:0000256" key="13">
    <source>
        <dbReference type="ARBA" id="ARBA00023175"/>
    </source>
</evidence>
<dbReference type="Pfam" id="PF12775">
    <property type="entry name" value="AAA_7"/>
    <property type="match status" value="1"/>
</dbReference>
<keyword evidence="14" id="KW-0206">Cytoskeleton</keyword>
<evidence type="ECO:0000313" key="19">
    <source>
        <dbReference type="Proteomes" id="UP001151699"/>
    </source>
</evidence>
<keyword evidence="8" id="KW-0547">Nucleotide-binding</keyword>
<dbReference type="SMART" id="SM00382">
    <property type="entry name" value="AAA"/>
    <property type="match status" value="2"/>
</dbReference>
<dbReference type="InterPro" id="IPR004273">
    <property type="entry name" value="Dynein_heavy_D6_P-loop"/>
</dbReference>
<evidence type="ECO:0000256" key="7">
    <source>
        <dbReference type="ARBA" id="ARBA00022737"/>
    </source>
</evidence>
<dbReference type="InterPro" id="IPR043157">
    <property type="entry name" value="Dynein_AAA1S"/>
</dbReference>
<keyword evidence="10" id="KW-0243">Dynein</keyword>
<dbReference type="PANTHER" id="PTHR45703">
    <property type="entry name" value="DYNEIN HEAVY CHAIN"/>
    <property type="match status" value="1"/>
</dbReference>
<accession>A0A9Q0MIQ5</accession>
<dbReference type="GO" id="GO:0000070">
    <property type="term" value="P:mitotic sister chromatid segregation"/>
    <property type="evidence" value="ECO:0007669"/>
    <property type="project" value="UniProtKB-ARBA"/>
</dbReference>
<dbReference type="InterPro" id="IPR054354">
    <property type="entry name" value="DYNC2H1-like_lid"/>
</dbReference>
<feature type="domain" description="AAA+ ATPase" evidence="17">
    <location>
        <begin position="314"/>
        <end position="451"/>
    </location>
</feature>
<keyword evidence="19" id="KW-1185">Reference proteome</keyword>
<dbReference type="Proteomes" id="UP001151699">
    <property type="component" value="Unassembled WGS sequence"/>
</dbReference>
<keyword evidence="6" id="KW-0493">Microtubule</keyword>
<feature type="domain" description="AAA+ ATPase" evidence="17">
    <location>
        <begin position="906"/>
        <end position="1073"/>
    </location>
</feature>
<evidence type="ECO:0000256" key="12">
    <source>
        <dbReference type="ARBA" id="ARBA00023069"/>
    </source>
</evidence>
<dbReference type="InterPro" id="IPR024317">
    <property type="entry name" value="Dynein_heavy_chain_D4_dom"/>
</dbReference>
<dbReference type="Pfam" id="PF08393">
    <property type="entry name" value="DHC_N2"/>
    <property type="match status" value="1"/>
</dbReference>
<evidence type="ECO:0000259" key="17">
    <source>
        <dbReference type="SMART" id="SM00382"/>
    </source>
</evidence>
<dbReference type="Pfam" id="PF22597">
    <property type="entry name" value="DYN_lid"/>
    <property type="match status" value="1"/>
</dbReference>
<dbReference type="InterPro" id="IPR049400">
    <property type="entry name" value="DYNC2H1_AAA_dom"/>
</dbReference>
<evidence type="ECO:0000256" key="2">
    <source>
        <dbReference type="ARBA" id="ARBA00004245"/>
    </source>
</evidence>
<sequence>MASFQRIDKDFRYIMREISNDPRILSVSKINNLSTIIESLENQLSKCQSTLASFILTKRNSFPRFYFLANDDLLEMLGQSTKIEIIQKHIKKIIPGVHELGVSVINENCIIEKIFSVEGDEVVLKNKVEMCGLVEDWLKKLVLEIRLTLIDAIKTCSQADVLRQEQIQCYPIQVLCTAKALWFTKITEKSITSMTLQSHLNTIKNEVESYSAMLIDATDSLFCLKIRSILIDLVHHVAIVESLIANNVTNVQDWFWLQQIKYYMSPNQTVIVKMVYAEFEYSYEFLGNPNKLVNTKLTHNCYLTLTQAMHLGLGGNPFGPAGTGKTECVKALGAMLGRLVLVFNCNENVDTHAIGLILSGLAQCGAWGCFDEFNRLKEETLSAISMIIQPLQTAIKEKQKNVTILDESIPLNHHCGMFVTLNPAGQDYGGRQNLPYNLQALFRPIVMQQPEPKDIAKVMLFVEGFKAGNEIGNRMVELFRLAANILSPQRHYEWGLREMKTVLYACGKLLRDNRRVLQADEEMELAVEALRSNTMSKLNQSDCHLFDMLIDEVFPSIKKMLTSQEQLKKCIEDAFSTLDLLSNEKQTEKCIQLYEQLEKRMGVVLLGPPRCGKTTIISVLKQALTSMSKTIRTYTIAPKSMNRTQLLGKLDPDTRQWHDGVLTTTAIVVNAEKSATVSHMLICDGDVDPEWIEALNSVLDDNKLLTLPSGWRIQFGNNVNFVFETHDLSNASPATISRMGIVNLSESDLDPSIIIEAWLKKRSNLELTEYFMEDFHRAIAYIEKLNKKSLMMSKVALVHAGLEFVSACSNREEFCVGLARGLGSTLQHADRNEFCLNILESADIYVPNKNEADLCCFNAFQNKIEYYSTDLAAESDQMNKVSSMLIKTAHMKMFSDVVRQFMKNQSNSPFLIIGPSGCGKSLLVQTVSSEYSGTQLIVINCSGQLTAESVLHALQQNCLIVSGIRGREYKPKLTKLILYLKNINLCYIDSYGTSEVVELLLQLIHRKGFYATNTLEWISVNDLQIGCSLTYDTKVKLSPRFMAIVQLLVLDYPKEDDLRAIIKSQLVPVYNAFSNDSNKMTIDNAAKALIAVHSSISERFTLSQCGHYAFTPKMLTQCIVNLLNYPKEDFRKACVAELTTTFRNRLVNENSVQQFNDIIRGQFTQSAGVDSLNSYFVPSGPKSLSYVCMPEEEWNEIVTRNVAICCSDDVLIELPITRDILHLTSFVCSVLSQPGKHILLCGMNGSGRKDSLHVVCTFLQIKIFSPTPVKNYKIEDFYNDLRMVMQTSVLEDQVSVFHVDHAWLCYLPEMMKPIEAILEGSEIPELFGDEIETIANPLRNAAQLEGYQESITSYFWRRMKNNVHIVITLETSTKNLNETFGEYPSLYRNTEMLYLQPTTTHESISKAILQLMSAQQRIDIPLTSFPTDGSWETSPRRFTQLIKSYGQIYVHYFKKMREEKVKLQAGVDKLSSAHSVVETLKAEAQEQEIALADKRKLANQALEMISSTMRNATDQRTDLLELKQKTQESSQKLIERKKAIEIELKDVEPILKEASAAVGQIKGEALSEIRSLRAPPEIIRDILEGVLRLMGIRDTSWNSMKSFLAKRGVKEDIRSLDPARISAENCSAVEKLLQSKADSFEQKNAKRASVAAAPLAAWVIANVKYSKVVQSIKPLEREQNVLKKNLEEAEGQIQSLTSGLDDVDARVKELSVQLNLYTQEAAVLEIKLNEARSTLQAAEVLVQKLSSEYSSWNDQLDALNNEFNNLANKSYLIAINITHLSHYTYEHRISFMTKILNELHVTEFNVMKNIITDQDIIMWESMGLTADAQSMENAALLSQMLKLPFGTAPIPLLTDPTGCAHIWLSKYLNSQSIPHEICNQNSDRFTYTLELAIRFGKCLIIQDVQLTKPPLLSILYGELKCRFNKKYLQVASKLVDFHEDFKLVLVSRLSKIDVGMEVGAFVTNIPFTTTVSGYTDQLMARSIQLKQPELEEKRLLLLQNEGQLGKQKLELQEKLLVELSSATGDILKNELLLKTLNEVKESSSSIDQSLIESGEIRRQLMQEYDQFKSVCGNAAKFFVGINKIYKITVTVFTNLFLKSISHQNTFVAETSYTHLIQLCYSMLSRAISSTDQLMLGLHICKFAYSHKVPDKEWELFITNFMSSEDVPQTIPPWIKKELHSKIACLITNYPEFFEILQLDNESMWMNYANGSNDIIPTSSITEFQKILVTQMFHPSQLINVISSSVAKLLQLSNAFTTKPTIQQIATESQNENPILLIASGGMEPAKEIEDYVAQKLGKNKFLEISIGKGQEISSLITLKKAANEGLWLCIKNIHLVPHWLEILSQELDVLEPNQDFRLWLVCDSIKNFPESLLIKCNQIKYESPSGVKNKLLRLLQQWTPMVSQKRDPKIMKLYIITFILNSVVQERRSYIPQGWSKFYNFSESDLRTAMSIVRWTEKSSNYKVDWSVIRGLCQHIAYGGRIDNQQDLQLLLTILEHFFDENVLSNHWSPLQFKIVIPQSSNIMDYSNVISHLPDVEVPDIFGLPTSTNISKDLLFCRNLLKRLKSN</sequence>
<evidence type="ECO:0000256" key="14">
    <source>
        <dbReference type="ARBA" id="ARBA00023212"/>
    </source>
</evidence>
<dbReference type="InterPro" id="IPR042222">
    <property type="entry name" value="Dynein_2_N"/>
</dbReference>
<gene>
    <name evidence="18" type="primary">DYH1B_1</name>
    <name evidence="18" type="ORF">Bhyg_16506</name>
</gene>
<dbReference type="GO" id="GO:0005524">
    <property type="term" value="F:ATP binding"/>
    <property type="evidence" value="ECO:0007669"/>
    <property type="project" value="UniProtKB-KW"/>
</dbReference>
<keyword evidence="11 16" id="KW-0175">Coiled coil</keyword>
<dbReference type="GO" id="GO:0051959">
    <property type="term" value="F:dynein light intermediate chain binding"/>
    <property type="evidence" value="ECO:0007669"/>
    <property type="project" value="InterPro"/>
</dbReference>
<dbReference type="Gene3D" id="1.20.920.20">
    <property type="match status" value="1"/>
</dbReference>
<keyword evidence="13" id="KW-0505">Motor protein</keyword>
<dbReference type="GO" id="GO:0008569">
    <property type="term" value="F:minus-end-directed microtubule motor activity"/>
    <property type="evidence" value="ECO:0007669"/>
    <property type="project" value="InterPro"/>
</dbReference>
<evidence type="ECO:0000313" key="18">
    <source>
        <dbReference type="EMBL" id="KAJ6628053.1"/>
    </source>
</evidence>
<feature type="non-terminal residue" evidence="18">
    <location>
        <position position="2567"/>
    </location>
</feature>
<dbReference type="Pfam" id="PF12781">
    <property type="entry name" value="AAA_9"/>
    <property type="match status" value="1"/>
</dbReference>
<evidence type="ECO:0000256" key="6">
    <source>
        <dbReference type="ARBA" id="ARBA00022701"/>
    </source>
</evidence>
<evidence type="ECO:0000256" key="8">
    <source>
        <dbReference type="ARBA" id="ARBA00022741"/>
    </source>
</evidence>
<feature type="coiled-coil region" evidence="16">
    <location>
        <begin position="1672"/>
        <end position="1769"/>
    </location>
</feature>
<evidence type="ECO:0000256" key="10">
    <source>
        <dbReference type="ARBA" id="ARBA00023017"/>
    </source>
</evidence>
<dbReference type="Pfam" id="PF18198">
    <property type="entry name" value="AAA_lid_11"/>
    <property type="match status" value="1"/>
</dbReference>
<dbReference type="Pfam" id="PF12777">
    <property type="entry name" value="MT"/>
    <property type="match status" value="1"/>
</dbReference>
<dbReference type="Gene3D" id="3.40.50.300">
    <property type="entry name" value="P-loop containing nucleotide triphosphate hydrolases"/>
    <property type="match status" value="5"/>
</dbReference>
<comment type="similarity">
    <text evidence="3">Belongs to the dynein heavy chain family.</text>
</comment>
<dbReference type="Pfam" id="PF12774">
    <property type="entry name" value="AAA_6"/>
    <property type="match status" value="1"/>
</dbReference>
<evidence type="ECO:0000256" key="5">
    <source>
        <dbReference type="ARBA" id="ARBA00022490"/>
    </source>
</evidence>
<keyword evidence="5" id="KW-0963">Cytoplasm</keyword>
<dbReference type="Gene3D" id="6.10.140.1060">
    <property type="match status" value="1"/>
</dbReference>
<dbReference type="InterPro" id="IPR035706">
    <property type="entry name" value="AAA_9"/>
</dbReference>
<keyword evidence="12" id="KW-0969">Cilium</keyword>
<evidence type="ECO:0000256" key="9">
    <source>
        <dbReference type="ARBA" id="ARBA00022840"/>
    </source>
</evidence>
<keyword evidence="15" id="KW-0966">Cell projection</keyword>
<evidence type="ECO:0000256" key="16">
    <source>
        <dbReference type="SAM" id="Coils"/>
    </source>
</evidence>
<evidence type="ECO:0000256" key="3">
    <source>
        <dbReference type="ARBA" id="ARBA00008887"/>
    </source>
</evidence>
<dbReference type="Gene3D" id="1.20.140.100">
    <property type="entry name" value="Dynein heavy chain, N-terminal domain 2"/>
    <property type="match status" value="1"/>
</dbReference>
<comment type="caution">
    <text evidence="18">The sequence shown here is derived from an EMBL/GenBank/DDBJ whole genome shotgun (WGS) entry which is preliminary data.</text>
</comment>
<dbReference type="GO" id="GO:0030473">
    <property type="term" value="P:nuclear migration along microtubule"/>
    <property type="evidence" value="ECO:0007669"/>
    <property type="project" value="UniProtKB-ARBA"/>
</dbReference>
<evidence type="ECO:0000256" key="11">
    <source>
        <dbReference type="ARBA" id="ARBA00023054"/>
    </source>
</evidence>
<dbReference type="InterPro" id="IPR041658">
    <property type="entry name" value="AAA_lid_11"/>
</dbReference>
<dbReference type="GO" id="GO:0005929">
    <property type="term" value="C:cilium"/>
    <property type="evidence" value="ECO:0007669"/>
    <property type="project" value="UniProtKB-SubCell"/>
</dbReference>
<dbReference type="GO" id="GO:0000235">
    <property type="term" value="C:astral microtubule"/>
    <property type="evidence" value="ECO:0007669"/>
    <property type="project" value="UniProtKB-ARBA"/>
</dbReference>
<dbReference type="GO" id="GO:0005938">
    <property type="term" value="C:cell cortex"/>
    <property type="evidence" value="ECO:0007669"/>
    <property type="project" value="UniProtKB-ARBA"/>
</dbReference>
<evidence type="ECO:0000256" key="4">
    <source>
        <dbReference type="ARBA" id="ARBA00022197"/>
    </source>
</evidence>
<dbReference type="FunFam" id="1.20.920.20:FF:000002">
    <property type="entry name" value="Cytoplasmic dynein 1 heavy chain"/>
    <property type="match status" value="1"/>
</dbReference>
<dbReference type="PANTHER" id="PTHR45703:SF22">
    <property type="entry name" value="DYNEIN CYTOPLASMIC 2 HEAVY CHAIN 1"/>
    <property type="match status" value="1"/>
</dbReference>
<dbReference type="Gene3D" id="1.20.920.30">
    <property type="match status" value="1"/>
</dbReference>
<dbReference type="Pfam" id="PF21264">
    <property type="entry name" value="DYNC2H1_AAA_dom"/>
    <property type="match status" value="1"/>
</dbReference>
<dbReference type="InterPro" id="IPR027417">
    <property type="entry name" value="P-loop_NTPase"/>
</dbReference>
<protein>
    <recommendedName>
        <fullName evidence="4">Dynein heavy chain, cytoplasmic</fullName>
    </recommendedName>
</protein>
<dbReference type="GO" id="GO:0030286">
    <property type="term" value="C:dynein complex"/>
    <property type="evidence" value="ECO:0007669"/>
    <property type="project" value="UniProtKB-KW"/>
</dbReference>
<dbReference type="GO" id="GO:0045505">
    <property type="term" value="F:dynein intermediate chain binding"/>
    <property type="evidence" value="ECO:0007669"/>
    <property type="project" value="InterPro"/>
</dbReference>
<dbReference type="InterPro" id="IPR042219">
    <property type="entry name" value="AAA_lid_11_sf"/>
</dbReference>
<dbReference type="InterPro" id="IPR003593">
    <property type="entry name" value="AAA+_ATPase"/>
</dbReference>
<evidence type="ECO:0000256" key="15">
    <source>
        <dbReference type="ARBA" id="ARBA00023273"/>
    </source>
</evidence>